<gene>
    <name evidence="1" type="ORF">SDC9_129100</name>
</gene>
<dbReference type="AlphaFoldDB" id="A0A645CZQ0"/>
<comment type="caution">
    <text evidence="1">The sequence shown here is derived from an EMBL/GenBank/DDBJ whole genome shotgun (WGS) entry which is preliminary data.</text>
</comment>
<proteinExistence type="predicted"/>
<dbReference type="EMBL" id="VSSQ01031233">
    <property type="protein sequence ID" value="MPM82042.1"/>
    <property type="molecule type" value="Genomic_DNA"/>
</dbReference>
<organism evidence="1">
    <name type="scientific">bioreactor metagenome</name>
    <dbReference type="NCBI Taxonomy" id="1076179"/>
    <lineage>
        <taxon>unclassified sequences</taxon>
        <taxon>metagenomes</taxon>
        <taxon>ecological metagenomes</taxon>
    </lineage>
</organism>
<protein>
    <submittedName>
        <fullName evidence="1">Uncharacterized protein</fullName>
    </submittedName>
</protein>
<evidence type="ECO:0000313" key="1">
    <source>
        <dbReference type="EMBL" id="MPM82042.1"/>
    </source>
</evidence>
<reference evidence="1" key="1">
    <citation type="submission" date="2019-08" db="EMBL/GenBank/DDBJ databases">
        <authorList>
            <person name="Kucharzyk K."/>
            <person name="Murdoch R.W."/>
            <person name="Higgins S."/>
            <person name="Loffler F."/>
        </authorList>
    </citation>
    <scope>NUCLEOTIDE SEQUENCE</scope>
</reference>
<sequence length="88" mass="9717">MDQRERGDILHQYHKFVAADASHDIRAAEYRAQIVGHVSEDGIAVKVAECVVYHFEIIDVADENGVHLVRRGGGEKVGDHGMGRPLVV</sequence>
<name>A0A645CZQ0_9ZZZZ</name>
<accession>A0A645CZQ0</accession>